<dbReference type="InterPro" id="IPR042171">
    <property type="entry name" value="Acyl-CoA_hotdog"/>
</dbReference>
<dbReference type="GO" id="GO:0009062">
    <property type="term" value="P:fatty acid catabolic process"/>
    <property type="evidence" value="ECO:0007669"/>
    <property type="project" value="TreeGrafter"/>
</dbReference>
<dbReference type="GO" id="GO:0006637">
    <property type="term" value="P:acyl-CoA metabolic process"/>
    <property type="evidence" value="ECO:0007669"/>
    <property type="project" value="InterPro"/>
</dbReference>
<reference evidence="5 6" key="1">
    <citation type="submission" date="2015-01" db="EMBL/GenBank/DDBJ databases">
        <title>The Genome Sequence of Ochroconis gallopava CBS43764.</title>
        <authorList>
            <consortium name="The Broad Institute Genomics Platform"/>
            <person name="Cuomo C."/>
            <person name="de Hoog S."/>
            <person name="Gorbushina A."/>
            <person name="Stielow B."/>
            <person name="Teixiera M."/>
            <person name="Abouelleil A."/>
            <person name="Chapman S.B."/>
            <person name="Priest M."/>
            <person name="Young S.K."/>
            <person name="Wortman J."/>
            <person name="Nusbaum C."/>
            <person name="Birren B."/>
        </authorList>
    </citation>
    <scope>NUCLEOTIDE SEQUENCE [LARGE SCALE GENOMIC DNA]</scope>
    <source>
        <strain evidence="5 6">CBS 43764</strain>
    </source>
</reference>
<feature type="domain" description="Acyl-CoA thioesterase-like C-terminal" evidence="4">
    <location>
        <begin position="229"/>
        <end position="319"/>
    </location>
</feature>
<dbReference type="Gene3D" id="2.40.160.210">
    <property type="entry name" value="Acyl-CoA thioesterase, double hotdog domain"/>
    <property type="match status" value="1"/>
</dbReference>
<feature type="domain" description="Acyl-CoA thioesterase-like N-terminal HotDog" evidence="3">
    <location>
        <begin position="49"/>
        <end position="128"/>
    </location>
</feature>
<dbReference type="PANTHER" id="PTHR11066:SF64">
    <property type="entry name" value="ACYL-COA THIOESTERASE (AFU_ORTHOLOGUE AFUA_1G12060)"/>
    <property type="match status" value="1"/>
</dbReference>
<dbReference type="SUPFAM" id="SSF54637">
    <property type="entry name" value="Thioesterase/thiol ester dehydrase-isomerase"/>
    <property type="match status" value="2"/>
</dbReference>
<dbReference type="InterPro" id="IPR049450">
    <property type="entry name" value="ACOT8-like_C"/>
</dbReference>
<dbReference type="Pfam" id="PF20789">
    <property type="entry name" value="4HBT_3C"/>
    <property type="match status" value="1"/>
</dbReference>
<dbReference type="GeneID" id="27310807"/>
<dbReference type="OrthoDB" id="68328at2759"/>
<dbReference type="AlphaFoldDB" id="A0A0D2AIK2"/>
<comment type="similarity">
    <text evidence="1">Belongs to the C/M/P thioester hydrolase family.</text>
</comment>
<dbReference type="VEuPathDB" id="FungiDB:PV09_02834"/>
<evidence type="ECO:0000259" key="4">
    <source>
        <dbReference type="Pfam" id="PF20789"/>
    </source>
</evidence>
<keyword evidence="2" id="KW-0378">Hydrolase</keyword>
<gene>
    <name evidence="5" type="ORF">PV09_02834</name>
</gene>
<dbReference type="InterPro" id="IPR003703">
    <property type="entry name" value="Acyl_CoA_thio"/>
</dbReference>
<dbReference type="GO" id="GO:0005782">
    <property type="term" value="C:peroxisomal matrix"/>
    <property type="evidence" value="ECO:0007669"/>
    <property type="project" value="UniProtKB-SubCell"/>
</dbReference>
<organism evidence="5 6">
    <name type="scientific">Verruconis gallopava</name>
    <dbReference type="NCBI Taxonomy" id="253628"/>
    <lineage>
        <taxon>Eukaryota</taxon>
        <taxon>Fungi</taxon>
        <taxon>Dikarya</taxon>
        <taxon>Ascomycota</taxon>
        <taxon>Pezizomycotina</taxon>
        <taxon>Dothideomycetes</taxon>
        <taxon>Pleosporomycetidae</taxon>
        <taxon>Venturiales</taxon>
        <taxon>Sympoventuriaceae</taxon>
        <taxon>Verruconis</taxon>
    </lineage>
</organism>
<dbReference type="Pfam" id="PF13622">
    <property type="entry name" value="4HBT_3"/>
    <property type="match status" value="1"/>
</dbReference>
<dbReference type="Proteomes" id="UP000053259">
    <property type="component" value="Unassembled WGS sequence"/>
</dbReference>
<dbReference type="HOGENOM" id="CLU_051867_1_0_1"/>
<dbReference type="CDD" id="cd03445">
    <property type="entry name" value="Thioesterase_II_repeat2"/>
    <property type="match status" value="1"/>
</dbReference>
<dbReference type="InParanoid" id="A0A0D2AIK2"/>
<accession>A0A0D2AIK2</accession>
<dbReference type="PANTHER" id="PTHR11066">
    <property type="entry name" value="ACYL-COA THIOESTERASE"/>
    <property type="match status" value="1"/>
</dbReference>
<dbReference type="EMBL" id="KN847535">
    <property type="protein sequence ID" value="KIW06380.1"/>
    <property type="molecule type" value="Genomic_DNA"/>
</dbReference>
<dbReference type="RefSeq" id="XP_016216249.1">
    <property type="nucleotide sequence ID" value="XM_016355943.1"/>
</dbReference>
<protein>
    <submittedName>
        <fullName evidence="5">Acyl-CoA thioesterase II</fullName>
    </submittedName>
</protein>
<dbReference type="InterPro" id="IPR049449">
    <property type="entry name" value="TesB_ACOT8-like_N"/>
</dbReference>
<evidence type="ECO:0000256" key="2">
    <source>
        <dbReference type="ARBA" id="ARBA00022801"/>
    </source>
</evidence>
<name>A0A0D2AIK2_9PEZI</name>
<proteinExistence type="inferred from homology"/>
<dbReference type="CDD" id="cd03444">
    <property type="entry name" value="Thioesterase_II_repeat1"/>
    <property type="match status" value="1"/>
</dbReference>
<evidence type="ECO:0000259" key="3">
    <source>
        <dbReference type="Pfam" id="PF13622"/>
    </source>
</evidence>
<evidence type="ECO:0000256" key="1">
    <source>
        <dbReference type="ARBA" id="ARBA00006538"/>
    </source>
</evidence>
<dbReference type="InterPro" id="IPR029069">
    <property type="entry name" value="HotDog_dom_sf"/>
</dbReference>
<keyword evidence="6" id="KW-1185">Reference proteome</keyword>
<evidence type="ECO:0000313" key="5">
    <source>
        <dbReference type="EMBL" id="KIW06380.1"/>
    </source>
</evidence>
<dbReference type="STRING" id="253628.A0A0D2AIK2"/>
<sequence length="344" mass="39276">MSRRVPLPTPEKTRTWAEQMALEQIGPSKFRSLNGTPFGAYSKVRGQMRPRAFGGHVYAQAVYAASKTVAKGMMIHSVTGYFTMLGLADEPFTYEVSVVRTGKNYSVRNVNVTQEDDPTICFSCICSFKRSEPDFMNVQEEHDVKETYAPLMGDKEPQDLDRNVSHLDWRQVPADASPSITSFFPGVLTSILPIEKLHRDRRYLDRTNLYFFSANTEPSADPDYNLEACAHLFHSDRESIFAIIKSYELADVLEVASSLSHTVVFHVPGEQVSFHDREGRRRWFYQETQSKRISDGRALMEGRIYNRDGVLIATMMQDGAFKLKPMTEGEKVRRERRLNNPPKL</sequence>
<dbReference type="GO" id="GO:0047617">
    <property type="term" value="F:fatty acyl-CoA hydrolase activity"/>
    <property type="evidence" value="ECO:0007669"/>
    <property type="project" value="InterPro"/>
</dbReference>
<evidence type="ECO:0000313" key="6">
    <source>
        <dbReference type="Proteomes" id="UP000053259"/>
    </source>
</evidence>